<gene>
    <name evidence="12" type="primary">ntrB</name>
    <name evidence="12" type="ORF">BLE401_15610</name>
</gene>
<keyword evidence="3 10" id="KW-0813">Transport</keyword>
<proteinExistence type="inferred from homology"/>
<comment type="subcellular location">
    <subcellularLocation>
        <location evidence="1">Cell inner membrane</location>
    </subcellularLocation>
    <subcellularLocation>
        <location evidence="2 10">Cell membrane</location>
        <topology evidence="2 10">Multi-pass membrane protein</topology>
    </subcellularLocation>
</comment>
<evidence type="ECO:0000256" key="10">
    <source>
        <dbReference type="RuleBase" id="RU363032"/>
    </source>
</evidence>
<evidence type="ECO:0000256" key="7">
    <source>
        <dbReference type="ARBA" id="ARBA00022989"/>
    </source>
</evidence>
<keyword evidence="4" id="KW-1003">Cell membrane</keyword>
<dbReference type="InterPro" id="IPR005889">
    <property type="entry name" value="NtrB"/>
</dbReference>
<dbReference type="CDD" id="cd06261">
    <property type="entry name" value="TM_PBP2"/>
    <property type="match status" value="1"/>
</dbReference>
<dbReference type="Gene3D" id="1.10.3720.10">
    <property type="entry name" value="MetI-like"/>
    <property type="match status" value="1"/>
</dbReference>
<reference evidence="13" key="1">
    <citation type="submission" date="2016-12" db="EMBL/GenBank/DDBJ databases">
        <title>Complete Genome Sequence of Beggiatoa leptomitiformis D-401.</title>
        <authorList>
            <person name="Fomenkov A."/>
            <person name="Vincze T."/>
            <person name="Grabovich M."/>
            <person name="Anton B.P."/>
            <person name="Dubinina G."/>
            <person name="Orlova M."/>
            <person name="Belousova E."/>
            <person name="Roberts R.J."/>
        </authorList>
    </citation>
    <scope>NUCLEOTIDE SEQUENCE [LARGE SCALE GENOMIC DNA]</scope>
    <source>
        <strain evidence="13">D-401</strain>
    </source>
</reference>
<dbReference type="NCBIfam" id="TIGR01183">
    <property type="entry name" value="ntrB"/>
    <property type="match status" value="1"/>
</dbReference>
<dbReference type="InterPro" id="IPR000515">
    <property type="entry name" value="MetI-like"/>
</dbReference>
<keyword evidence="5" id="KW-0997">Cell inner membrane</keyword>
<dbReference type="PROSITE" id="PS50928">
    <property type="entry name" value="ABC_TM1"/>
    <property type="match status" value="1"/>
</dbReference>
<evidence type="ECO:0000256" key="9">
    <source>
        <dbReference type="ARBA" id="ARBA00023136"/>
    </source>
</evidence>
<evidence type="ECO:0000256" key="2">
    <source>
        <dbReference type="ARBA" id="ARBA00004651"/>
    </source>
</evidence>
<feature type="transmembrane region" description="Helical" evidence="10">
    <location>
        <begin position="129"/>
        <end position="151"/>
    </location>
</feature>
<protein>
    <submittedName>
        <fullName evidence="12">Nitrate ABC transporter permease</fullName>
    </submittedName>
</protein>
<dbReference type="SUPFAM" id="SSF161098">
    <property type="entry name" value="MetI-like"/>
    <property type="match status" value="1"/>
</dbReference>
<evidence type="ECO:0000256" key="3">
    <source>
        <dbReference type="ARBA" id="ARBA00022448"/>
    </source>
</evidence>
<evidence type="ECO:0000256" key="6">
    <source>
        <dbReference type="ARBA" id="ARBA00022692"/>
    </source>
</evidence>
<keyword evidence="7 10" id="KW-1133">Transmembrane helix</keyword>
<accession>A0A2N9YHM4</accession>
<evidence type="ECO:0000313" key="13">
    <source>
        <dbReference type="Proteomes" id="UP000234271"/>
    </source>
</evidence>
<feature type="domain" description="ABC transmembrane type-1" evidence="11">
    <location>
        <begin position="122"/>
        <end position="302"/>
    </location>
</feature>
<feature type="transmembrane region" description="Helical" evidence="10">
    <location>
        <begin position="186"/>
        <end position="205"/>
    </location>
</feature>
<dbReference type="STRING" id="288004.AL038_08700"/>
<dbReference type="GO" id="GO:0042918">
    <property type="term" value="P:alkanesulfonate transmembrane transport"/>
    <property type="evidence" value="ECO:0007669"/>
    <property type="project" value="UniProtKB-ARBA"/>
</dbReference>
<evidence type="ECO:0000256" key="5">
    <source>
        <dbReference type="ARBA" id="ARBA00022519"/>
    </source>
</evidence>
<dbReference type="GO" id="GO:0006811">
    <property type="term" value="P:monoatomic ion transport"/>
    <property type="evidence" value="ECO:0007669"/>
    <property type="project" value="UniProtKB-KW"/>
</dbReference>
<keyword evidence="9 10" id="KW-0472">Membrane</keyword>
<evidence type="ECO:0000256" key="1">
    <source>
        <dbReference type="ARBA" id="ARBA00004533"/>
    </source>
</evidence>
<comment type="similarity">
    <text evidence="10">Belongs to the binding-protein-dependent transport system permease family.</text>
</comment>
<organism evidence="12 13">
    <name type="scientific">Beggiatoa leptomitoformis</name>
    <dbReference type="NCBI Taxonomy" id="288004"/>
    <lineage>
        <taxon>Bacteria</taxon>
        <taxon>Pseudomonadati</taxon>
        <taxon>Pseudomonadota</taxon>
        <taxon>Gammaproteobacteria</taxon>
        <taxon>Thiotrichales</taxon>
        <taxon>Thiotrichaceae</taxon>
        <taxon>Beggiatoa</taxon>
    </lineage>
</organism>
<evidence type="ECO:0000313" key="12">
    <source>
        <dbReference type="EMBL" id="AUI69984.1"/>
    </source>
</evidence>
<feature type="transmembrane region" description="Helical" evidence="10">
    <location>
        <begin position="60"/>
        <end position="82"/>
    </location>
</feature>
<dbReference type="Pfam" id="PF00528">
    <property type="entry name" value="BPD_transp_1"/>
    <property type="match status" value="1"/>
</dbReference>
<keyword evidence="13" id="KW-1185">Reference proteome</keyword>
<dbReference type="AlphaFoldDB" id="A0A2N9YHM4"/>
<dbReference type="GO" id="GO:0005886">
    <property type="term" value="C:plasma membrane"/>
    <property type="evidence" value="ECO:0007669"/>
    <property type="project" value="UniProtKB-SubCell"/>
</dbReference>
<keyword evidence="8" id="KW-0406">Ion transport</keyword>
<dbReference type="KEGG" id="blep:AL038_08700"/>
<feature type="transmembrane region" description="Helical" evidence="10">
    <location>
        <begin position="279"/>
        <end position="298"/>
    </location>
</feature>
<evidence type="ECO:0000256" key="8">
    <source>
        <dbReference type="ARBA" id="ARBA00023065"/>
    </source>
</evidence>
<dbReference type="GO" id="GO:0015112">
    <property type="term" value="F:nitrate transmembrane transporter activity"/>
    <property type="evidence" value="ECO:0007669"/>
    <property type="project" value="InterPro"/>
</dbReference>
<dbReference type="OrthoDB" id="8138334at2"/>
<dbReference type="RefSeq" id="WP_062151862.1">
    <property type="nucleotide sequence ID" value="NZ_CP012373.2"/>
</dbReference>
<sequence length="314" mass="34419">MSNNAVVIALPLNQTGHTHESTKPIATSVTMSVESTNKNASLATPELPKQPNWLASNWQAYTAAIVLPLITFSIVIGLWFIVQKHFATDLPTPIDVWNRAIEVFANPFYDAGPNDKGIGWQVLYSLGRVMAGFSLAVLIGIPVGFLMGMSANFSRACTPLIQILRPVSPLAWLPIGLLMFKAVDPSAIFVIFITSIWPIIINTSAGVRAIPKDYMNVAAVLQLNTFEITHKILLPSTLPHILTGMRLSLNIAWMVIVAAEMLTGGIGIGFYVWDEWNNLNVSSIVVAILLIGFVGILLETIMNFIQSRFDYNAR</sequence>
<evidence type="ECO:0000259" key="11">
    <source>
        <dbReference type="PROSITE" id="PS50928"/>
    </source>
</evidence>
<keyword evidence="6 10" id="KW-0812">Transmembrane</keyword>
<dbReference type="FunFam" id="1.10.3720.10:FF:000003">
    <property type="entry name" value="Aliphatic sulfonate ABC transporter permease"/>
    <property type="match status" value="1"/>
</dbReference>
<dbReference type="PANTHER" id="PTHR30151">
    <property type="entry name" value="ALKANE SULFONATE ABC TRANSPORTER-RELATED, MEMBRANE SUBUNIT"/>
    <property type="match status" value="1"/>
</dbReference>
<evidence type="ECO:0000256" key="4">
    <source>
        <dbReference type="ARBA" id="ARBA00022475"/>
    </source>
</evidence>
<dbReference type="PANTHER" id="PTHR30151:SF7">
    <property type="entry name" value="NITRATE IMPORT PERMEASE PROTEIN NRTB"/>
    <property type="match status" value="1"/>
</dbReference>
<dbReference type="Proteomes" id="UP000234271">
    <property type="component" value="Chromosome"/>
</dbReference>
<feature type="transmembrane region" description="Helical" evidence="10">
    <location>
        <begin position="251"/>
        <end position="273"/>
    </location>
</feature>
<dbReference type="InterPro" id="IPR035906">
    <property type="entry name" value="MetI-like_sf"/>
</dbReference>
<dbReference type="EMBL" id="CP018889">
    <property type="protein sequence ID" value="AUI69984.1"/>
    <property type="molecule type" value="Genomic_DNA"/>
</dbReference>
<name>A0A2N9YHM4_9GAMM</name>